<dbReference type="Pfam" id="PF00753">
    <property type="entry name" value="Lactamase_B"/>
    <property type="match status" value="1"/>
</dbReference>
<comment type="caution">
    <text evidence="2">The sequence shown here is derived from an EMBL/GenBank/DDBJ whole genome shotgun (WGS) entry which is preliminary data.</text>
</comment>
<dbReference type="CDD" id="cd16278">
    <property type="entry name" value="metallo-hydrolase-like_MBL-fold"/>
    <property type="match status" value="1"/>
</dbReference>
<evidence type="ECO:0000313" key="3">
    <source>
        <dbReference type="Proteomes" id="UP001595840"/>
    </source>
</evidence>
<dbReference type="InterPro" id="IPR001279">
    <property type="entry name" value="Metallo-B-lactamas"/>
</dbReference>
<dbReference type="InterPro" id="IPR041516">
    <property type="entry name" value="LACTB2_WH"/>
</dbReference>
<sequence length="302" mass="32786">MANLPQQLIEHPLTHHLIVDIGPGIRRLVATNQGPMTGPGTNTYIIGTEQLAVIDPGPLDAAHVQTLMGAGNICWVVVTHTHPDHSPNAKALADVTGAQLLGMPGPDDGHQDESFAPDVVLVDGYQLTTAEFTLQAVHTPGHVANHFCFWHERSGFMFTGDHVMQGATVVIVPPSGDMKDYIASVEKLAQFPIVALAPGHGHLMAKAQEYLAALVAHRLAREAKIMSAMENIPQPLTLAELTPLAYDDVDGSLHAIAAYSLWAHLIKLEKEGRAVQHKEKHWLFDQAHWQLAESVVKFDTKA</sequence>
<dbReference type="RefSeq" id="WP_290264885.1">
    <property type="nucleotide sequence ID" value="NZ_JAUFQG010000006.1"/>
</dbReference>
<dbReference type="Gene3D" id="1.10.10.10">
    <property type="entry name" value="Winged helix-like DNA-binding domain superfamily/Winged helix DNA-binding domain"/>
    <property type="match status" value="1"/>
</dbReference>
<reference evidence="3" key="1">
    <citation type="journal article" date="2019" name="Int. J. Syst. Evol. Microbiol.">
        <title>The Global Catalogue of Microorganisms (GCM) 10K type strain sequencing project: providing services to taxonomists for standard genome sequencing and annotation.</title>
        <authorList>
            <consortium name="The Broad Institute Genomics Platform"/>
            <consortium name="The Broad Institute Genome Sequencing Center for Infectious Disease"/>
            <person name="Wu L."/>
            <person name="Ma J."/>
        </authorList>
    </citation>
    <scope>NUCLEOTIDE SEQUENCE [LARGE SCALE GENOMIC DNA]</scope>
    <source>
        <strain evidence="3">CECT 8570</strain>
    </source>
</reference>
<feature type="domain" description="Metallo-beta-lactamase" evidence="1">
    <location>
        <begin position="40"/>
        <end position="200"/>
    </location>
</feature>
<accession>A0ABV8V4Z2</accession>
<organism evidence="2 3">
    <name type="scientific">Simiduia curdlanivorans</name>
    <dbReference type="NCBI Taxonomy" id="1492769"/>
    <lineage>
        <taxon>Bacteria</taxon>
        <taxon>Pseudomonadati</taxon>
        <taxon>Pseudomonadota</taxon>
        <taxon>Gammaproteobacteria</taxon>
        <taxon>Cellvibrionales</taxon>
        <taxon>Cellvibrionaceae</taxon>
        <taxon>Simiduia</taxon>
    </lineage>
</organism>
<dbReference type="SMART" id="SM00849">
    <property type="entry name" value="Lactamase_B"/>
    <property type="match status" value="1"/>
</dbReference>
<dbReference type="SUPFAM" id="SSF56281">
    <property type="entry name" value="Metallo-hydrolase/oxidoreductase"/>
    <property type="match status" value="1"/>
</dbReference>
<dbReference type="Pfam" id="PF17778">
    <property type="entry name" value="WHD_BLACT"/>
    <property type="match status" value="1"/>
</dbReference>
<evidence type="ECO:0000259" key="1">
    <source>
        <dbReference type="SMART" id="SM00849"/>
    </source>
</evidence>
<gene>
    <name evidence="2" type="ORF">ACFOX3_11470</name>
</gene>
<dbReference type="InterPro" id="IPR036388">
    <property type="entry name" value="WH-like_DNA-bd_sf"/>
</dbReference>
<keyword evidence="3" id="KW-1185">Reference proteome</keyword>
<protein>
    <submittedName>
        <fullName evidence="2">MBL fold metallo-hydrolase</fullName>
    </submittedName>
</protein>
<dbReference type="Proteomes" id="UP001595840">
    <property type="component" value="Unassembled WGS sequence"/>
</dbReference>
<dbReference type="PANTHER" id="PTHR23131">
    <property type="entry name" value="ENDORIBONUCLEASE LACTB2"/>
    <property type="match status" value="1"/>
</dbReference>
<name>A0ABV8V4Z2_9GAMM</name>
<proteinExistence type="predicted"/>
<dbReference type="Gene3D" id="3.60.15.10">
    <property type="entry name" value="Ribonuclease Z/Hydroxyacylglutathione hydrolase-like"/>
    <property type="match status" value="1"/>
</dbReference>
<dbReference type="PANTHER" id="PTHR23131:SF0">
    <property type="entry name" value="ENDORIBONUCLEASE LACTB2"/>
    <property type="match status" value="1"/>
</dbReference>
<dbReference type="InterPro" id="IPR036866">
    <property type="entry name" value="RibonucZ/Hydroxyglut_hydro"/>
</dbReference>
<dbReference type="EMBL" id="JBHSCX010000013">
    <property type="protein sequence ID" value="MFC4362923.1"/>
    <property type="molecule type" value="Genomic_DNA"/>
</dbReference>
<evidence type="ECO:0000313" key="2">
    <source>
        <dbReference type="EMBL" id="MFC4362923.1"/>
    </source>
</evidence>
<dbReference type="InterPro" id="IPR050662">
    <property type="entry name" value="Sec-metab_biosynth-thioest"/>
</dbReference>